<protein>
    <submittedName>
        <fullName evidence="2">Uncharacterized protein</fullName>
    </submittedName>
</protein>
<name>A0ABQ7M0Q6_BRACM</name>
<evidence type="ECO:0000313" key="3">
    <source>
        <dbReference type="Proteomes" id="UP000823674"/>
    </source>
</evidence>
<comment type="caution">
    <text evidence="2">The sequence shown here is derived from an EMBL/GenBank/DDBJ whole genome shotgun (WGS) entry which is preliminary data.</text>
</comment>
<evidence type="ECO:0000313" key="2">
    <source>
        <dbReference type="EMBL" id="KAG5392392.1"/>
    </source>
</evidence>
<keyword evidence="1" id="KW-1133">Transmembrane helix</keyword>
<feature type="transmembrane region" description="Helical" evidence="1">
    <location>
        <begin position="128"/>
        <end position="154"/>
    </location>
</feature>
<keyword evidence="1" id="KW-0812">Transmembrane</keyword>
<gene>
    <name evidence="2" type="primary">A06g501670.1_BraROA</name>
    <name evidence="2" type="ORF">IGI04_022355</name>
</gene>
<reference evidence="2 3" key="1">
    <citation type="submission" date="2021-03" db="EMBL/GenBank/DDBJ databases">
        <authorList>
            <person name="King G.J."/>
            <person name="Bancroft I."/>
            <person name="Baten A."/>
            <person name="Bloomfield J."/>
            <person name="Borpatragohain P."/>
            <person name="He Z."/>
            <person name="Irish N."/>
            <person name="Irwin J."/>
            <person name="Liu K."/>
            <person name="Mauleon R.P."/>
            <person name="Moore J."/>
            <person name="Morris R."/>
            <person name="Ostergaard L."/>
            <person name="Wang B."/>
            <person name="Wells R."/>
        </authorList>
    </citation>
    <scope>NUCLEOTIDE SEQUENCE [LARGE SCALE GENOMIC DNA]</scope>
    <source>
        <strain evidence="2">R-o-18</strain>
        <tissue evidence="2">Leaf</tissue>
    </source>
</reference>
<organism evidence="2 3">
    <name type="scientific">Brassica rapa subsp. trilocularis</name>
    <dbReference type="NCBI Taxonomy" id="1813537"/>
    <lineage>
        <taxon>Eukaryota</taxon>
        <taxon>Viridiplantae</taxon>
        <taxon>Streptophyta</taxon>
        <taxon>Embryophyta</taxon>
        <taxon>Tracheophyta</taxon>
        <taxon>Spermatophyta</taxon>
        <taxon>Magnoliopsida</taxon>
        <taxon>eudicotyledons</taxon>
        <taxon>Gunneridae</taxon>
        <taxon>Pentapetalae</taxon>
        <taxon>rosids</taxon>
        <taxon>malvids</taxon>
        <taxon>Brassicales</taxon>
        <taxon>Brassicaceae</taxon>
        <taxon>Brassiceae</taxon>
        <taxon>Brassica</taxon>
    </lineage>
</organism>
<dbReference type="EMBL" id="JADBGQ010000006">
    <property type="protein sequence ID" value="KAG5392392.1"/>
    <property type="molecule type" value="Genomic_DNA"/>
</dbReference>
<keyword evidence="3" id="KW-1185">Reference proteome</keyword>
<dbReference type="Proteomes" id="UP000823674">
    <property type="component" value="Chromosome A06"/>
</dbReference>
<feature type="transmembrane region" description="Helical" evidence="1">
    <location>
        <begin position="89"/>
        <end position="122"/>
    </location>
</feature>
<proteinExistence type="predicted"/>
<sequence>MDARISYYEPILALAKAKEEKAFALQKSWLPANKPEMTKSSSIGKQLGNPYVACCDSTANQMLSLSLVATKPNGFWFEFSTSLSSHLNLSVAVFLVVSLAVSVAVSIILVSLAVCIVVSLVISPSLSLAVSLAVCLVSILVVSLAVWLVSILIVSLESGLKSRLGLLIDSKDGGKDITQTRWKKKQDKFEHSFGDLFDNIEEGVVIIKKREPTVGEFPFIHYGFNMARRSIFHFNQQQPL</sequence>
<evidence type="ECO:0000256" key="1">
    <source>
        <dbReference type="SAM" id="Phobius"/>
    </source>
</evidence>
<accession>A0ABQ7M0Q6</accession>
<keyword evidence="1" id="KW-0472">Membrane</keyword>